<feature type="transmembrane region" description="Helical" evidence="1">
    <location>
        <begin position="48"/>
        <end position="67"/>
    </location>
</feature>
<dbReference type="Proteomes" id="UP000289726">
    <property type="component" value="Chromosome"/>
</dbReference>
<keyword evidence="3" id="KW-1185">Reference proteome</keyword>
<proteinExistence type="predicted"/>
<evidence type="ECO:0000256" key="1">
    <source>
        <dbReference type="SAM" id="Phobius"/>
    </source>
</evidence>
<protein>
    <submittedName>
        <fullName evidence="2">Uncharacterized protein</fullName>
    </submittedName>
</protein>
<evidence type="ECO:0000313" key="3">
    <source>
        <dbReference type="Proteomes" id="UP000289726"/>
    </source>
</evidence>
<sequence>MNYTVFFVTICTFIVLSTLFLVDNNDSFSLGNSFSEQKQGRKIKGEQFFLNCFLTVLTMAFFGLSFWCQQ</sequence>
<keyword evidence="1" id="KW-0472">Membrane</keyword>
<feature type="transmembrane region" description="Helical" evidence="1">
    <location>
        <begin position="6"/>
        <end position="22"/>
    </location>
</feature>
<evidence type="ECO:0000313" key="2">
    <source>
        <dbReference type="EMBL" id="QBF23727.1"/>
    </source>
</evidence>
<organism evidence="2 3">
    <name type="scientific">'Catharanthus roseus' aster yellows phytoplasma</name>
    <dbReference type="NCBI Taxonomy" id="1193712"/>
    <lineage>
        <taxon>Bacteria</taxon>
        <taxon>Bacillati</taxon>
        <taxon>Mycoplasmatota</taxon>
        <taxon>Mollicutes</taxon>
        <taxon>Acholeplasmatales</taxon>
        <taxon>Acholeplasmataceae</taxon>
        <taxon>Candidatus Phytoplasma</taxon>
        <taxon>16SrI (Aster yellows group)</taxon>
    </lineage>
</organism>
<dbReference type="EMBL" id="CP035949">
    <property type="protein sequence ID" value="QBF23727.1"/>
    <property type="molecule type" value="Genomic_DNA"/>
</dbReference>
<keyword evidence="1" id="KW-0812">Transmembrane</keyword>
<reference evidence="2 3" key="1">
    <citation type="submission" date="2019-02" db="EMBL/GenBank/DDBJ databases">
        <title>Draft Genome Sequence of Maize Bushy Stunt-like Phytoplasma group 16SrI-B (Aster yellows) in South Africa.</title>
        <authorList>
            <person name="Coetzee B."/>
            <person name="Douglas-Smit N."/>
            <person name="Maree H.J."/>
            <person name="Burger J.T."/>
            <person name="Kruger K."/>
            <person name="Pietersen G."/>
        </authorList>
    </citation>
    <scope>NUCLEOTIDE SEQUENCE [LARGE SCALE GENOMIC DNA]</scope>
    <source>
        <strain evidence="2 3">De Villa</strain>
    </source>
</reference>
<dbReference type="RefSeq" id="WP_130427423.1">
    <property type="nucleotide sequence ID" value="NZ_CP035949.1"/>
</dbReference>
<dbReference type="AlphaFoldDB" id="A0A4P6M9R8"/>
<accession>A0A4P6M9R8</accession>
<keyword evidence="1" id="KW-1133">Transmembrane helix</keyword>
<gene>
    <name evidence="2" type="ORF">EXT02_00630</name>
</gene>
<name>A0A4P6M9R8_9MOLU</name>